<feature type="compositionally biased region" description="Pro residues" evidence="1">
    <location>
        <begin position="394"/>
        <end position="405"/>
    </location>
</feature>
<feature type="region of interest" description="Disordered" evidence="1">
    <location>
        <begin position="284"/>
        <end position="424"/>
    </location>
</feature>
<accession>A0ABU3I328</accession>
<feature type="transmembrane region" description="Helical" evidence="2">
    <location>
        <begin position="21"/>
        <end position="44"/>
    </location>
</feature>
<dbReference type="InterPro" id="IPR047724">
    <property type="entry name" value="Streptophobe"/>
</dbReference>
<keyword evidence="2" id="KW-0472">Membrane</keyword>
<dbReference type="Proteomes" id="UP001181313">
    <property type="component" value="Unassembled WGS sequence"/>
</dbReference>
<feature type="compositionally biased region" description="Basic and acidic residues" evidence="1">
    <location>
        <begin position="407"/>
        <end position="418"/>
    </location>
</feature>
<keyword evidence="2" id="KW-1133">Transmembrane helix</keyword>
<evidence type="ECO:0000256" key="1">
    <source>
        <dbReference type="SAM" id="MobiDB-lite"/>
    </source>
</evidence>
<keyword evidence="4" id="KW-1185">Reference proteome</keyword>
<sequence length="424" mass="41364">MSTATGSAGPGRAAGVPWADVVMSAVAAVSWALIGMAGTATLGLRLLDADVAGAPGPMAAAVVALAVGGSVTPTGDVSVFGLSGAEADTAVDVMPLGVGLVGALFLSFIFMRSLRMAGVVVSGRELAARAGAVGALPHPLDDLLRMGTEEPVTLGALAGLDGRVWLLGVGAATAMLLAGVLTAVRTPVGGAQGAGGFAGRCAVRLGAATAVTLPALVWLTEVSMGASLSMLGYDAFDAGLDLSGRLGTAALLGAVWGAGAGAVGALPAWACGVAGTRVAVLARGAGDKGSPVPAPSGPYRPGLPHRPHDPDTNPYLRLPGARTEDAVPGRSTPGNTGTGADDLASAERGTPKDAVPGRSTPGNTGTGADDLASAPTVANPVPPRPDRSRLWPDRVPPPPPAPPRSPGSHDPEGGDEGARGAGGP</sequence>
<reference evidence="3" key="1">
    <citation type="submission" date="2024-05" db="EMBL/GenBank/DDBJ databases">
        <title>30 novel species of actinomycetes from the DSMZ collection.</title>
        <authorList>
            <person name="Nouioui I."/>
        </authorList>
    </citation>
    <scope>NUCLEOTIDE SEQUENCE</scope>
    <source>
        <strain evidence="3">DSM 41972</strain>
    </source>
</reference>
<feature type="transmembrane region" description="Helical" evidence="2">
    <location>
        <begin position="93"/>
        <end position="111"/>
    </location>
</feature>
<dbReference type="NCBIfam" id="NF038391">
    <property type="entry name" value="streptophobe"/>
    <property type="match status" value="2"/>
</dbReference>
<feature type="transmembrane region" description="Helical" evidence="2">
    <location>
        <begin position="51"/>
        <end position="73"/>
    </location>
</feature>
<proteinExistence type="predicted"/>
<protein>
    <submittedName>
        <fullName evidence="3">Streptophobe family protein</fullName>
    </submittedName>
</protein>
<organism evidence="3 4">
    <name type="scientific">Streptomyces althioticus subsp. attaecolombicae</name>
    <dbReference type="NCBI Taxonomy" id="3075534"/>
    <lineage>
        <taxon>Bacteria</taxon>
        <taxon>Bacillati</taxon>
        <taxon>Actinomycetota</taxon>
        <taxon>Actinomycetes</taxon>
        <taxon>Kitasatosporales</taxon>
        <taxon>Streptomycetaceae</taxon>
        <taxon>Streptomyces</taxon>
        <taxon>Streptomyces althioticus group</taxon>
    </lineage>
</organism>
<dbReference type="RefSeq" id="WP_337674990.1">
    <property type="nucleotide sequence ID" value="NZ_JAVSGH010000029.1"/>
</dbReference>
<evidence type="ECO:0000313" key="3">
    <source>
        <dbReference type="EMBL" id="MDT3727348.1"/>
    </source>
</evidence>
<name>A0ABU3I328_9ACTN</name>
<keyword evidence="2" id="KW-0812">Transmembrane</keyword>
<evidence type="ECO:0000313" key="4">
    <source>
        <dbReference type="Proteomes" id="UP001181313"/>
    </source>
</evidence>
<evidence type="ECO:0000256" key="2">
    <source>
        <dbReference type="SAM" id="Phobius"/>
    </source>
</evidence>
<feature type="transmembrane region" description="Helical" evidence="2">
    <location>
        <begin position="164"/>
        <end position="184"/>
    </location>
</feature>
<dbReference type="EMBL" id="JAVSGH010000029">
    <property type="protein sequence ID" value="MDT3727348.1"/>
    <property type="molecule type" value="Genomic_DNA"/>
</dbReference>
<comment type="caution">
    <text evidence="3">The sequence shown here is derived from an EMBL/GenBank/DDBJ whole genome shotgun (WGS) entry which is preliminary data.</text>
</comment>
<gene>
    <name evidence="3" type="ORF">ROS62_21705</name>
</gene>